<feature type="disulfide bond" evidence="12">
    <location>
        <begin position="59"/>
        <end position="68"/>
    </location>
</feature>
<feature type="domain" description="Laminin EGF-like" evidence="13">
    <location>
        <begin position="29"/>
        <end position="88"/>
    </location>
</feature>
<feature type="disulfide bond" evidence="12">
    <location>
        <begin position="112"/>
        <end position="121"/>
    </location>
</feature>
<sequence>MGRNCEMCKPFYYHDPTRDIRDPAACVPCDCDPVGSLERGVCDGHTDLDVGMIAGQCRCKQNVKGTRCDYCKEGFFGLSQNDPLGCQACNCDPRGIIMMGSPCDQISGDCSCKRYVTGRHCNQCLPEYWGLSNDITGCRPCDCDFGGAYSNRCMMDNGQCDCRPHLIGRQCADVQPGYFCASLDFYTYEAEGAVGHSPDDSALPGRARPQAETDCVEQLNNQLRRHRRHRRIAAAQQQRAALRRIRQLQQTPDVKTVHREQAPGQMVTWTGPGFARVKDGAGLVFTINNIPYAMEYDIMIRYEPESTEDWEAIVSITSLELPTSSRCGNVLPTEQMYAVVLSHHRRYIQMPRPFCFEPNNQYVVAIRFQRHGVSHRHLTAFILIDSLVLIPKYTECRVSRATSP</sequence>
<dbReference type="GO" id="GO:0007411">
    <property type="term" value="P:axon guidance"/>
    <property type="evidence" value="ECO:0007669"/>
    <property type="project" value="TreeGrafter"/>
</dbReference>
<dbReference type="CDD" id="cd00055">
    <property type="entry name" value="EGF_Lam"/>
    <property type="match status" value="3"/>
</dbReference>
<dbReference type="PROSITE" id="PS51116">
    <property type="entry name" value="LAMININ_IVB"/>
    <property type="match status" value="1"/>
</dbReference>
<evidence type="ECO:0000259" key="13">
    <source>
        <dbReference type="PROSITE" id="PS50027"/>
    </source>
</evidence>
<keyword evidence="6" id="KW-0084">Basement membrane</keyword>
<dbReference type="Pfam" id="PF21199">
    <property type="entry name" value="LAMININ_IV_B"/>
    <property type="match status" value="1"/>
</dbReference>
<accession>A0A8T3DBC7</accession>
<evidence type="ECO:0000256" key="12">
    <source>
        <dbReference type="PROSITE-ProRule" id="PRU00460"/>
    </source>
</evidence>
<dbReference type="AlphaFoldDB" id="A0A8T3DBC7"/>
<evidence type="ECO:0000256" key="5">
    <source>
        <dbReference type="ARBA" id="ARBA00022737"/>
    </source>
</evidence>
<dbReference type="PROSITE" id="PS50027">
    <property type="entry name" value="EGF_LAM_2"/>
    <property type="match status" value="2"/>
</dbReference>
<dbReference type="PRINTS" id="PR00011">
    <property type="entry name" value="EGFLAMININ"/>
</dbReference>
<feature type="domain" description="Laminin IV type B" evidence="14">
    <location>
        <begin position="180"/>
        <end position="404"/>
    </location>
</feature>
<dbReference type="InterPro" id="IPR013015">
    <property type="entry name" value="Laminin_IV_B"/>
</dbReference>
<organism evidence="15 16">
    <name type="scientific">Albula goreensis</name>
    <dbReference type="NCBI Taxonomy" id="1534307"/>
    <lineage>
        <taxon>Eukaryota</taxon>
        <taxon>Metazoa</taxon>
        <taxon>Chordata</taxon>
        <taxon>Craniata</taxon>
        <taxon>Vertebrata</taxon>
        <taxon>Euteleostomi</taxon>
        <taxon>Actinopterygii</taxon>
        <taxon>Neopterygii</taxon>
        <taxon>Teleostei</taxon>
        <taxon>Albuliformes</taxon>
        <taxon>Albulidae</taxon>
        <taxon>Albula</taxon>
    </lineage>
</organism>
<keyword evidence="2" id="KW-0964">Secreted</keyword>
<evidence type="ECO:0000256" key="7">
    <source>
        <dbReference type="ARBA" id="ARBA00022889"/>
    </source>
</evidence>
<keyword evidence="11 12" id="KW-0424">Laminin EGF-like domain</keyword>
<keyword evidence="8" id="KW-0175">Coiled coil</keyword>
<keyword evidence="16" id="KW-1185">Reference proteome</keyword>
<dbReference type="InterPro" id="IPR050440">
    <property type="entry name" value="Laminin/Netrin_ECM"/>
</dbReference>
<dbReference type="FunFam" id="2.10.25.10:FF:000135">
    <property type="entry name" value="Laminin subunit beta 4"/>
    <property type="match status" value="1"/>
</dbReference>
<dbReference type="SMART" id="SM00180">
    <property type="entry name" value="EGF_Lam"/>
    <property type="match status" value="3"/>
</dbReference>
<reference evidence="15" key="1">
    <citation type="submission" date="2021-01" db="EMBL/GenBank/DDBJ databases">
        <authorList>
            <person name="Zahm M."/>
            <person name="Roques C."/>
            <person name="Cabau C."/>
            <person name="Klopp C."/>
            <person name="Donnadieu C."/>
            <person name="Jouanno E."/>
            <person name="Lampietro C."/>
            <person name="Louis A."/>
            <person name="Herpin A."/>
            <person name="Echchiki A."/>
            <person name="Berthelot C."/>
            <person name="Parey E."/>
            <person name="Roest-Crollius H."/>
            <person name="Braasch I."/>
            <person name="Postlethwait J."/>
            <person name="Bobe J."/>
            <person name="Montfort J."/>
            <person name="Bouchez O."/>
            <person name="Begum T."/>
            <person name="Mejri S."/>
            <person name="Adams A."/>
            <person name="Chen W.-J."/>
            <person name="Guiguen Y."/>
        </authorList>
    </citation>
    <scope>NUCLEOTIDE SEQUENCE</scope>
    <source>
        <tissue evidence="15">Blood</tissue>
    </source>
</reference>
<dbReference type="SUPFAM" id="SSF57196">
    <property type="entry name" value="EGF/Laminin"/>
    <property type="match status" value="3"/>
</dbReference>
<keyword evidence="7" id="KW-0130">Cell adhesion</keyword>
<evidence type="ECO:0000256" key="9">
    <source>
        <dbReference type="ARBA" id="ARBA00023157"/>
    </source>
</evidence>
<dbReference type="GO" id="GO:0009887">
    <property type="term" value="P:animal organ morphogenesis"/>
    <property type="evidence" value="ECO:0007669"/>
    <property type="project" value="TreeGrafter"/>
</dbReference>
<dbReference type="InterPro" id="IPR002049">
    <property type="entry name" value="LE_dom"/>
</dbReference>
<proteinExistence type="predicted"/>
<dbReference type="GO" id="GO:0034446">
    <property type="term" value="P:substrate adhesion-dependent cell spreading"/>
    <property type="evidence" value="ECO:0007669"/>
    <property type="project" value="TreeGrafter"/>
</dbReference>
<evidence type="ECO:0000313" key="16">
    <source>
        <dbReference type="Proteomes" id="UP000829720"/>
    </source>
</evidence>
<evidence type="ECO:0000256" key="11">
    <source>
        <dbReference type="ARBA" id="ARBA00023292"/>
    </source>
</evidence>
<keyword evidence="3" id="KW-0272">Extracellular matrix</keyword>
<keyword evidence="4" id="KW-0732">Signal</keyword>
<evidence type="ECO:0000256" key="4">
    <source>
        <dbReference type="ARBA" id="ARBA00022729"/>
    </source>
</evidence>
<dbReference type="PANTHER" id="PTHR10574">
    <property type="entry name" value="NETRIN/LAMININ-RELATED"/>
    <property type="match status" value="1"/>
</dbReference>
<evidence type="ECO:0000256" key="10">
    <source>
        <dbReference type="ARBA" id="ARBA00023180"/>
    </source>
</evidence>
<evidence type="ECO:0000256" key="6">
    <source>
        <dbReference type="ARBA" id="ARBA00022869"/>
    </source>
</evidence>
<comment type="caution">
    <text evidence="15">The sequence shown here is derived from an EMBL/GenBank/DDBJ whole genome shotgun (WGS) entry which is preliminary data.</text>
</comment>
<dbReference type="Pfam" id="PF00053">
    <property type="entry name" value="EGF_laminin"/>
    <property type="match status" value="3"/>
</dbReference>
<evidence type="ECO:0000259" key="14">
    <source>
        <dbReference type="PROSITE" id="PS51116"/>
    </source>
</evidence>
<dbReference type="FunFam" id="2.10.25.10:FF:000084">
    <property type="entry name" value="Laminin subunit alpha 3"/>
    <property type="match status" value="1"/>
</dbReference>
<dbReference type="Proteomes" id="UP000829720">
    <property type="component" value="Unassembled WGS sequence"/>
</dbReference>
<dbReference type="GO" id="GO:0043256">
    <property type="term" value="C:laminin complex"/>
    <property type="evidence" value="ECO:0007669"/>
    <property type="project" value="TreeGrafter"/>
</dbReference>
<dbReference type="GO" id="GO:0070831">
    <property type="term" value="P:basement membrane assembly"/>
    <property type="evidence" value="ECO:0007669"/>
    <property type="project" value="TreeGrafter"/>
</dbReference>
<dbReference type="PANTHER" id="PTHR10574:SF197">
    <property type="entry name" value="LAMININ SUBUNIT BETA-1 ISOFORM X1"/>
    <property type="match status" value="1"/>
</dbReference>
<feature type="disulfide bond" evidence="12">
    <location>
        <begin position="124"/>
        <end position="138"/>
    </location>
</feature>
<dbReference type="PROSITE" id="PS01248">
    <property type="entry name" value="EGF_LAM_1"/>
    <property type="match status" value="1"/>
</dbReference>
<dbReference type="EMBL" id="JAERUA010000012">
    <property type="protein sequence ID" value="KAI1892887.1"/>
    <property type="molecule type" value="Genomic_DNA"/>
</dbReference>
<dbReference type="Gene3D" id="2.10.25.10">
    <property type="entry name" value="Laminin"/>
    <property type="match status" value="4"/>
</dbReference>
<dbReference type="GO" id="GO:0009888">
    <property type="term" value="P:tissue development"/>
    <property type="evidence" value="ECO:0007669"/>
    <property type="project" value="TreeGrafter"/>
</dbReference>
<comment type="subcellular location">
    <subcellularLocation>
        <location evidence="1">Secreted</location>
        <location evidence="1">Extracellular space</location>
        <location evidence="1">Extracellular matrix</location>
        <location evidence="1">Basement membrane</location>
    </subcellularLocation>
</comment>
<protein>
    <submittedName>
        <fullName evidence="15">Uncharacterized protein</fullName>
    </submittedName>
</protein>
<evidence type="ECO:0000256" key="8">
    <source>
        <dbReference type="ARBA" id="ARBA00023054"/>
    </source>
</evidence>
<keyword evidence="10" id="KW-0325">Glycoprotein</keyword>
<evidence type="ECO:0000313" key="15">
    <source>
        <dbReference type="EMBL" id="KAI1892887.1"/>
    </source>
</evidence>
<dbReference type="FunFam" id="2.10.25.10:FF:000011">
    <property type="entry name" value="Cadherin EGF LAG seven-pass G-type receptor"/>
    <property type="match status" value="1"/>
</dbReference>
<keyword evidence="5" id="KW-0677">Repeat</keyword>
<keyword evidence="9 12" id="KW-1015">Disulfide bond</keyword>
<comment type="caution">
    <text evidence="12">Lacks conserved residue(s) required for the propagation of feature annotation.</text>
</comment>
<feature type="domain" description="Laminin EGF-like" evidence="13">
    <location>
        <begin position="89"/>
        <end position="140"/>
    </location>
</feature>
<evidence type="ECO:0000256" key="2">
    <source>
        <dbReference type="ARBA" id="ARBA00022525"/>
    </source>
</evidence>
<evidence type="ECO:0000256" key="1">
    <source>
        <dbReference type="ARBA" id="ARBA00004302"/>
    </source>
</evidence>
<evidence type="ECO:0000256" key="3">
    <source>
        <dbReference type="ARBA" id="ARBA00022530"/>
    </source>
</evidence>
<gene>
    <name evidence="15" type="ORF">AGOR_G00138150</name>
</gene>
<dbReference type="GO" id="GO:0016477">
    <property type="term" value="P:cell migration"/>
    <property type="evidence" value="ECO:0007669"/>
    <property type="project" value="TreeGrafter"/>
</dbReference>
<dbReference type="OrthoDB" id="5985440at2759"/>
<name>A0A8T3DBC7_9TELE</name>